<evidence type="ECO:0000313" key="2">
    <source>
        <dbReference type="Proteomes" id="UP000585474"/>
    </source>
</evidence>
<sequence length="115" mass="12726">MPRTTCKRAPTLDACALVTFSGGAWMPRALRTTDRVVLTAVDHVLHHRPHVIFAEVLCFSDRFCGCNRNCGCPSNAHCDWSLVFDPSPYVVTATTTTFAASGDWILDISAIHLRY</sequence>
<protein>
    <submittedName>
        <fullName evidence="1">Uncharacterized protein</fullName>
    </submittedName>
</protein>
<organism evidence="1 2">
    <name type="scientific">Actinidia rufa</name>
    <dbReference type="NCBI Taxonomy" id="165716"/>
    <lineage>
        <taxon>Eukaryota</taxon>
        <taxon>Viridiplantae</taxon>
        <taxon>Streptophyta</taxon>
        <taxon>Embryophyta</taxon>
        <taxon>Tracheophyta</taxon>
        <taxon>Spermatophyta</taxon>
        <taxon>Magnoliopsida</taxon>
        <taxon>eudicotyledons</taxon>
        <taxon>Gunneridae</taxon>
        <taxon>Pentapetalae</taxon>
        <taxon>asterids</taxon>
        <taxon>Ericales</taxon>
        <taxon>Actinidiaceae</taxon>
        <taxon>Actinidia</taxon>
    </lineage>
</organism>
<gene>
    <name evidence="1" type="ORF">Acr_00g0006600</name>
</gene>
<evidence type="ECO:0000313" key="1">
    <source>
        <dbReference type="EMBL" id="GFS29424.1"/>
    </source>
</evidence>
<dbReference type="Proteomes" id="UP000585474">
    <property type="component" value="Unassembled WGS sequence"/>
</dbReference>
<dbReference type="AlphaFoldDB" id="A0A7J0D833"/>
<keyword evidence="2" id="KW-1185">Reference proteome</keyword>
<proteinExistence type="predicted"/>
<name>A0A7J0D833_9ERIC</name>
<reference evidence="2" key="1">
    <citation type="submission" date="2019-07" db="EMBL/GenBank/DDBJ databases">
        <title>De Novo Assembly of kiwifruit Actinidia rufa.</title>
        <authorList>
            <person name="Sugita-Konishi S."/>
            <person name="Sato K."/>
            <person name="Mori E."/>
            <person name="Abe Y."/>
            <person name="Kisaki G."/>
            <person name="Hamano K."/>
            <person name="Suezawa K."/>
            <person name="Otani M."/>
            <person name="Fukuda T."/>
            <person name="Manabe T."/>
            <person name="Gomi K."/>
            <person name="Tabuchi M."/>
            <person name="Akimitsu K."/>
            <person name="Kataoka I."/>
        </authorList>
    </citation>
    <scope>NUCLEOTIDE SEQUENCE [LARGE SCALE GENOMIC DNA]</scope>
    <source>
        <strain evidence="2">cv. Fuchu</strain>
    </source>
</reference>
<accession>A0A7J0D833</accession>
<dbReference type="EMBL" id="BJWL01000086">
    <property type="protein sequence ID" value="GFS29424.1"/>
    <property type="molecule type" value="Genomic_DNA"/>
</dbReference>
<comment type="caution">
    <text evidence="1">The sequence shown here is derived from an EMBL/GenBank/DDBJ whole genome shotgun (WGS) entry which is preliminary data.</text>
</comment>